<keyword evidence="8" id="KW-1185">Reference proteome</keyword>
<accession>A0AAN7EKD1</accession>
<dbReference type="SUPFAM" id="SSF48239">
    <property type="entry name" value="Terpenoid cyclases/Protein prenyltransferases"/>
    <property type="match status" value="1"/>
</dbReference>
<dbReference type="InterPro" id="IPR008949">
    <property type="entry name" value="Isoprenoid_synthase_dom_sf"/>
</dbReference>
<evidence type="ECO:0000259" key="5">
    <source>
        <dbReference type="Pfam" id="PF01397"/>
    </source>
</evidence>
<proteinExistence type="predicted"/>
<dbReference type="EMBL" id="JAXUIC010000009">
    <property type="protein sequence ID" value="KAK4573278.1"/>
    <property type="molecule type" value="Genomic_DNA"/>
</dbReference>
<dbReference type="InterPro" id="IPR005630">
    <property type="entry name" value="Terpene_synthase_metal-bd"/>
</dbReference>
<comment type="caution">
    <text evidence="7">The sequence shown here is derived from an EMBL/GenBank/DDBJ whole genome shotgun (WGS) entry which is preliminary data.</text>
</comment>
<dbReference type="GO" id="GO:0010333">
    <property type="term" value="F:terpene synthase activity"/>
    <property type="evidence" value="ECO:0007669"/>
    <property type="project" value="InterPro"/>
</dbReference>
<evidence type="ECO:0000256" key="4">
    <source>
        <dbReference type="ARBA" id="ARBA00023239"/>
    </source>
</evidence>
<dbReference type="InterPro" id="IPR034741">
    <property type="entry name" value="Terpene_cyclase-like_1_C"/>
</dbReference>
<dbReference type="FunFam" id="1.10.600.10:FF:000007">
    <property type="entry name" value="Isoprene synthase, chloroplastic"/>
    <property type="match status" value="1"/>
</dbReference>
<dbReference type="Gene3D" id="1.50.10.130">
    <property type="entry name" value="Terpene synthase, N-terminal domain"/>
    <property type="match status" value="1"/>
</dbReference>
<dbReference type="GO" id="GO:0000287">
    <property type="term" value="F:magnesium ion binding"/>
    <property type="evidence" value="ECO:0007669"/>
    <property type="project" value="InterPro"/>
</dbReference>
<evidence type="ECO:0000259" key="6">
    <source>
        <dbReference type="Pfam" id="PF03936"/>
    </source>
</evidence>
<dbReference type="GO" id="GO:0016102">
    <property type="term" value="P:diterpenoid biosynthetic process"/>
    <property type="evidence" value="ECO:0007669"/>
    <property type="project" value="InterPro"/>
</dbReference>
<dbReference type="Gene3D" id="1.10.600.10">
    <property type="entry name" value="Farnesyl Diphosphate Synthase"/>
    <property type="match status" value="1"/>
</dbReference>
<evidence type="ECO:0000256" key="3">
    <source>
        <dbReference type="ARBA" id="ARBA00022842"/>
    </source>
</evidence>
<evidence type="ECO:0000256" key="1">
    <source>
        <dbReference type="ARBA" id="ARBA00001946"/>
    </source>
</evidence>
<evidence type="ECO:0000256" key="2">
    <source>
        <dbReference type="ARBA" id="ARBA00022723"/>
    </source>
</evidence>
<feature type="domain" description="Terpene synthase metal-binding" evidence="6">
    <location>
        <begin position="299"/>
        <end position="537"/>
    </location>
</feature>
<dbReference type="SFLD" id="SFLDG01604">
    <property type="entry name" value="Terpene_Cyclase_Like_1_C_Termi"/>
    <property type="match status" value="1"/>
</dbReference>
<dbReference type="PANTHER" id="PTHR31225">
    <property type="entry name" value="OS04G0344100 PROTEIN-RELATED"/>
    <property type="match status" value="1"/>
</dbReference>
<dbReference type="CDD" id="cd00684">
    <property type="entry name" value="Terpene_cyclase_plant_C1"/>
    <property type="match status" value="1"/>
</dbReference>
<keyword evidence="3" id="KW-0460">Magnesium</keyword>
<dbReference type="FunFam" id="1.50.10.130:FF:000001">
    <property type="entry name" value="Isoprene synthase, chloroplastic"/>
    <property type="match status" value="1"/>
</dbReference>
<dbReference type="InterPro" id="IPR044814">
    <property type="entry name" value="Terpene_cyclase_plant_C1"/>
</dbReference>
<gene>
    <name evidence="7" type="ORF">RGQ29_031303</name>
</gene>
<dbReference type="InterPro" id="IPR050148">
    <property type="entry name" value="Terpene_synthase-like"/>
</dbReference>
<dbReference type="Pfam" id="PF01397">
    <property type="entry name" value="Terpene_synth"/>
    <property type="match status" value="1"/>
</dbReference>
<keyword evidence="2" id="KW-0479">Metal-binding</keyword>
<keyword evidence="4" id="KW-0456">Lyase</keyword>
<dbReference type="PANTHER" id="PTHR31225:SF9">
    <property type="entry name" value="TERPENE SYNTHASE 10"/>
    <property type="match status" value="1"/>
</dbReference>
<dbReference type="InterPro" id="IPR001906">
    <property type="entry name" value="Terpene_synth_N"/>
</dbReference>
<dbReference type="SFLD" id="SFLDG01019">
    <property type="entry name" value="Terpene_Cyclase_Like_1_C_Termi"/>
    <property type="match status" value="1"/>
</dbReference>
<dbReference type="SUPFAM" id="SSF48576">
    <property type="entry name" value="Terpenoid synthases"/>
    <property type="match status" value="1"/>
</dbReference>
<sequence length="612" mass="71024">MALNHLASLPICNFPIEAFPSKGPIHLKSLVTSRRGIVPVGPVQCMANSKISKSTDIVRRSANYQAPIWDYDYIQSLRSEYVGEVYTGKINKLKGQVRMMLQKVVDPLEQLELIDILQKLGLSYHFECEMKRMLEVLYNNDHGDEWKEENLYAIALKFRLLRQHGYRASEEVFDSFMEEGSFKGYLCDDTKGILSLYEASFLSLEGENILEEARELSKKHLQEFINQNKDQNLSIIVSHALELPLHWRISRVEARWFIDVYRNREDMNPILLELAKLDFNMVQATHQEDIKQVSRWWRSIGLAEKLSFVRNRLAESFFWTVGCTFHPRFSYSRRISTKVNLLITVIDDIYDVYGTLDELELFTNAVESWNINAMDGLPDYMKLCFLALHNSVNEMAFDTLKEQGFHIIQYFKKAWVDICRAYLLEAKWYYNGYTPSLQEYLENACFSVAAPIILLNAYFSITDPITKEALDFLEECPNIVRYSSIIVRLADDLGTSTDELERGDVPKSVQCYMNETGASEEDACEYIRYLISETWKKMNEERDAASPLSETFIEIVFNLGRMAQCMYQFGDGHGAGNHETKDRLSSLFIQPIPIYEDRHDELLTYKDADLKF</sequence>
<dbReference type="InterPro" id="IPR008930">
    <property type="entry name" value="Terpenoid_cyclase/PrenylTrfase"/>
</dbReference>
<dbReference type="Proteomes" id="UP001324115">
    <property type="component" value="Unassembled WGS sequence"/>
</dbReference>
<dbReference type="Pfam" id="PF03936">
    <property type="entry name" value="Terpene_synth_C"/>
    <property type="match status" value="1"/>
</dbReference>
<dbReference type="AlphaFoldDB" id="A0AAN7EKD1"/>
<dbReference type="InterPro" id="IPR036965">
    <property type="entry name" value="Terpene_synth_N_sf"/>
</dbReference>
<reference evidence="7 8" key="1">
    <citation type="journal article" date="2023" name="G3 (Bethesda)">
        <title>A haplotype-resolved chromosome-scale genome for Quercus rubra L. provides insights into the genetics of adaptive traits for red oak species.</title>
        <authorList>
            <person name="Kapoor B."/>
            <person name="Jenkins J."/>
            <person name="Schmutz J."/>
            <person name="Zhebentyayeva T."/>
            <person name="Kuelheim C."/>
            <person name="Coggeshall M."/>
            <person name="Heim C."/>
            <person name="Lasky J.R."/>
            <person name="Leites L."/>
            <person name="Islam-Faridi N."/>
            <person name="Romero-Severson J."/>
            <person name="DeLeo V.L."/>
            <person name="Lucas S.M."/>
            <person name="Lazic D."/>
            <person name="Gailing O."/>
            <person name="Carlson J."/>
            <person name="Staton M."/>
        </authorList>
    </citation>
    <scope>NUCLEOTIDE SEQUENCE [LARGE SCALE GENOMIC DNA]</scope>
    <source>
        <strain evidence="7">Pseudo-F2</strain>
    </source>
</reference>
<comment type="cofactor">
    <cofactor evidence="1">
        <name>Mg(2+)</name>
        <dbReference type="ChEBI" id="CHEBI:18420"/>
    </cofactor>
</comment>
<organism evidence="7 8">
    <name type="scientific">Quercus rubra</name>
    <name type="common">Northern red oak</name>
    <name type="synonym">Quercus borealis</name>
    <dbReference type="NCBI Taxonomy" id="3512"/>
    <lineage>
        <taxon>Eukaryota</taxon>
        <taxon>Viridiplantae</taxon>
        <taxon>Streptophyta</taxon>
        <taxon>Embryophyta</taxon>
        <taxon>Tracheophyta</taxon>
        <taxon>Spermatophyta</taxon>
        <taxon>Magnoliopsida</taxon>
        <taxon>eudicotyledons</taxon>
        <taxon>Gunneridae</taxon>
        <taxon>Pentapetalae</taxon>
        <taxon>rosids</taxon>
        <taxon>fabids</taxon>
        <taxon>Fagales</taxon>
        <taxon>Fagaceae</taxon>
        <taxon>Quercus</taxon>
    </lineage>
</organism>
<feature type="domain" description="Terpene synthase N-terminal" evidence="5">
    <location>
        <begin position="68"/>
        <end position="241"/>
    </location>
</feature>
<name>A0AAN7EKD1_QUERU</name>
<protein>
    <submittedName>
        <fullName evidence="7">Uncharacterized protein</fullName>
    </submittedName>
</protein>
<evidence type="ECO:0000313" key="7">
    <source>
        <dbReference type="EMBL" id="KAK4573278.1"/>
    </source>
</evidence>
<dbReference type="SFLD" id="SFLDS00005">
    <property type="entry name" value="Isoprenoid_Synthase_Type_I"/>
    <property type="match status" value="1"/>
</dbReference>
<evidence type="ECO:0000313" key="8">
    <source>
        <dbReference type="Proteomes" id="UP001324115"/>
    </source>
</evidence>